<evidence type="ECO:0000256" key="4">
    <source>
        <dbReference type="ARBA" id="ARBA00022692"/>
    </source>
</evidence>
<comment type="caution">
    <text evidence="8">The sequence shown here is derived from an EMBL/GenBank/DDBJ whole genome shotgun (WGS) entry which is preliminary data.</text>
</comment>
<evidence type="ECO:0000256" key="3">
    <source>
        <dbReference type="ARBA" id="ARBA00022475"/>
    </source>
</evidence>
<feature type="transmembrane region" description="Helical" evidence="7">
    <location>
        <begin position="149"/>
        <end position="169"/>
    </location>
</feature>
<comment type="similarity">
    <text evidence="2">Belongs to the UPF0324 family.</text>
</comment>
<protein>
    <submittedName>
        <fullName evidence="8">YeiH family protein</fullName>
    </submittedName>
</protein>
<evidence type="ECO:0000313" key="8">
    <source>
        <dbReference type="EMBL" id="GAA4056845.1"/>
    </source>
</evidence>
<comment type="subcellular location">
    <subcellularLocation>
        <location evidence="1">Cell membrane</location>
        <topology evidence="1">Multi-pass membrane protein</topology>
    </subcellularLocation>
</comment>
<dbReference type="RefSeq" id="WP_344909221.1">
    <property type="nucleotide sequence ID" value="NZ_BAABDL010000002.1"/>
</dbReference>
<feature type="transmembrane region" description="Helical" evidence="7">
    <location>
        <begin position="67"/>
        <end position="85"/>
    </location>
</feature>
<reference evidence="9" key="1">
    <citation type="journal article" date="2019" name="Int. J. Syst. Evol. Microbiol.">
        <title>The Global Catalogue of Microorganisms (GCM) 10K type strain sequencing project: providing services to taxonomists for standard genome sequencing and annotation.</title>
        <authorList>
            <consortium name="The Broad Institute Genomics Platform"/>
            <consortium name="The Broad Institute Genome Sequencing Center for Infectious Disease"/>
            <person name="Wu L."/>
            <person name="Ma J."/>
        </authorList>
    </citation>
    <scope>NUCLEOTIDE SEQUENCE [LARGE SCALE GENOMIC DNA]</scope>
    <source>
        <strain evidence="9">JCM 17250</strain>
    </source>
</reference>
<keyword evidence="5 7" id="KW-1133">Transmembrane helix</keyword>
<dbReference type="EMBL" id="BAABDL010000002">
    <property type="protein sequence ID" value="GAA4056845.1"/>
    <property type="molecule type" value="Genomic_DNA"/>
</dbReference>
<dbReference type="PANTHER" id="PTHR30106:SF1">
    <property type="entry name" value="UPF0324 MEMBRANE PROTEIN FN0533"/>
    <property type="match status" value="1"/>
</dbReference>
<evidence type="ECO:0000256" key="1">
    <source>
        <dbReference type="ARBA" id="ARBA00004651"/>
    </source>
</evidence>
<sequence length="335" mass="35922">MRKILAYIPGLLLALIIAFFARSIESTLPFHIIGDSVLALFIGIVINQIWKPNSFIEPGLNFTAKRVLKFSIVLLGASLSINTVLNVSGLSLTVMLFTFLTAFGGGFLLGKWLGLDWKRANLINAGTGICGGSAIAALAPVINAKDKDIAYAISVTFLFDMLMIILFPIIGRALGLTDMAYGLWTGTSVNDTSSVVATGYAFSEAAGDFATMVKLTRTLTIIPTVLVFSVISARLEAKTSPTARKKVKITGLIPWFIVAFIGMSLINSFGLFSMPVSTALKNISRFLMVAALAAIGLKTDLKELKKLGPNPLIHSVIVSTLMAIVALIVIYFINI</sequence>
<evidence type="ECO:0000256" key="5">
    <source>
        <dbReference type="ARBA" id="ARBA00022989"/>
    </source>
</evidence>
<keyword evidence="4 7" id="KW-0812">Transmembrane</keyword>
<evidence type="ECO:0000313" key="9">
    <source>
        <dbReference type="Proteomes" id="UP001501734"/>
    </source>
</evidence>
<name>A0ABP7V1L2_9BACI</name>
<feature type="transmembrane region" description="Helical" evidence="7">
    <location>
        <begin position="91"/>
        <end position="110"/>
    </location>
</feature>
<accession>A0ABP7V1L2</accession>
<organism evidence="8 9">
    <name type="scientific">Amphibacillus indicireducens</name>
    <dbReference type="NCBI Taxonomy" id="1076330"/>
    <lineage>
        <taxon>Bacteria</taxon>
        <taxon>Bacillati</taxon>
        <taxon>Bacillota</taxon>
        <taxon>Bacilli</taxon>
        <taxon>Bacillales</taxon>
        <taxon>Bacillaceae</taxon>
        <taxon>Amphibacillus</taxon>
    </lineage>
</organism>
<dbReference type="PANTHER" id="PTHR30106">
    <property type="entry name" value="INNER MEMBRANE PROTEIN YEIH-RELATED"/>
    <property type="match status" value="1"/>
</dbReference>
<dbReference type="Pfam" id="PF03601">
    <property type="entry name" value="Cons_hypoth698"/>
    <property type="match status" value="1"/>
</dbReference>
<evidence type="ECO:0000256" key="7">
    <source>
        <dbReference type="SAM" id="Phobius"/>
    </source>
</evidence>
<dbReference type="Proteomes" id="UP001501734">
    <property type="component" value="Unassembled WGS sequence"/>
</dbReference>
<gene>
    <name evidence="8" type="ORF">GCM10022410_00330</name>
</gene>
<feature type="transmembrane region" description="Helical" evidence="7">
    <location>
        <begin position="5"/>
        <end position="22"/>
    </location>
</feature>
<feature type="transmembrane region" description="Helical" evidence="7">
    <location>
        <begin position="122"/>
        <end position="143"/>
    </location>
</feature>
<dbReference type="InterPro" id="IPR018383">
    <property type="entry name" value="UPF0324_pro"/>
</dbReference>
<keyword evidence="6 7" id="KW-0472">Membrane</keyword>
<proteinExistence type="inferred from homology"/>
<feature type="transmembrane region" description="Helical" evidence="7">
    <location>
        <begin position="249"/>
        <end position="271"/>
    </location>
</feature>
<feature type="transmembrane region" description="Helical" evidence="7">
    <location>
        <begin position="28"/>
        <end position="46"/>
    </location>
</feature>
<keyword evidence="3" id="KW-1003">Cell membrane</keyword>
<evidence type="ECO:0000256" key="6">
    <source>
        <dbReference type="ARBA" id="ARBA00023136"/>
    </source>
</evidence>
<keyword evidence="9" id="KW-1185">Reference proteome</keyword>
<feature type="transmembrane region" description="Helical" evidence="7">
    <location>
        <begin position="313"/>
        <end position="333"/>
    </location>
</feature>
<evidence type="ECO:0000256" key="2">
    <source>
        <dbReference type="ARBA" id="ARBA00007977"/>
    </source>
</evidence>